<evidence type="ECO:0000259" key="4">
    <source>
        <dbReference type="PROSITE" id="PS01124"/>
    </source>
</evidence>
<reference evidence="5 6" key="1">
    <citation type="submission" date="2017-08" db="EMBL/GenBank/DDBJ databases">
        <title>A Genome Sequence of Oceanimonas doudoroffii ATCC 27123T.</title>
        <authorList>
            <person name="Brennan M.A."/>
            <person name="Maclea K.S."/>
            <person name="Mcclelland W.D."/>
            <person name="Trachtenberg A.M."/>
        </authorList>
    </citation>
    <scope>NUCLEOTIDE SEQUENCE [LARGE SCALE GENOMIC DNA]</scope>
    <source>
        <strain evidence="5 6">ATCC 27123</strain>
    </source>
</reference>
<organism evidence="5 6">
    <name type="scientific">Oceanimonas doudoroffii</name>
    <dbReference type="NCBI Taxonomy" id="84158"/>
    <lineage>
        <taxon>Bacteria</taxon>
        <taxon>Pseudomonadati</taxon>
        <taxon>Pseudomonadota</taxon>
        <taxon>Gammaproteobacteria</taxon>
        <taxon>Aeromonadales</taxon>
        <taxon>Aeromonadaceae</taxon>
        <taxon>Oceanimonas</taxon>
    </lineage>
</organism>
<evidence type="ECO:0000256" key="1">
    <source>
        <dbReference type="ARBA" id="ARBA00023015"/>
    </source>
</evidence>
<dbReference type="SMART" id="SM00342">
    <property type="entry name" value="HTH_ARAC"/>
    <property type="match status" value="1"/>
</dbReference>
<dbReference type="InterPro" id="IPR037923">
    <property type="entry name" value="HTH-like"/>
</dbReference>
<evidence type="ECO:0000313" key="5">
    <source>
        <dbReference type="EMBL" id="OXY81664.1"/>
    </source>
</evidence>
<dbReference type="Gene3D" id="1.10.10.60">
    <property type="entry name" value="Homeodomain-like"/>
    <property type="match status" value="2"/>
</dbReference>
<accession>A0A233RE53</accession>
<dbReference type="InterPro" id="IPR018060">
    <property type="entry name" value="HTH_AraC"/>
</dbReference>
<dbReference type="EMBL" id="NBIM01000003">
    <property type="protein sequence ID" value="OXY81664.1"/>
    <property type="molecule type" value="Genomic_DNA"/>
</dbReference>
<keyword evidence="2" id="KW-0238">DNA-binding</keyword>
<dbReference type="InterPro" id="IPR050204">
    <property type="entry name" value="AraC_XylS_family_regulators"/>
</dbReference>
<keyword evidence="6" id="KW-1185">Reference proteome</keyword>
<feature type="domain" description="HTH araC/xylS-type" evidence="4">
    <location>
        <begin position="163"/>
        <end position="260"/>
    </location>
</feature>
<dbReference type="Pfam" id="PF02311">
    <property type="entry name" value="AraC_binding"/>
    <property type="match status" value="1"/>
</dbReference>
<dbReference type="GO" id="GO:0043565">
    <property type="term" value="F:sequence-specific DNA binding"/>
    <property type="evidence" value="ECO:0007669"/>
    <property type="project" value="InterPro"/>
</dbReference>
<dbReference type="AlphaFoldDB" id="A0A233RE53"/>
<keyword evidence="1" id="KW-0805">Transcription regulation</keyword>
<dbReference type="SUPFAM" id="SSF46689">
    <property type="entry name" value="Homeodomain-like"/>
    <property type="match status" value="2"/>
</dbReference>
<dbReference type="PROSITE" id="PS01124">
    <property type="entry name" value="HTH_ARAC_FAMILY_2"/>
    <property type="match status" value="1"/>
</dbReference>
<dbReference type="InterPro" id="IPR009057">
    <property type="entry name" value="Homeodomain-like_sf"/>
</dbReference>
<dbReference type="RefSeq" id="WP_094201031.1">
    <property type="nucleotide sequence ID" value="NZ_NBIM01000003.1"/>
</dbReference>
<proteinExistence type="predicted"/>
<dbReference type="PANTHER" id="PTHR46796">
    <property type="entry name" value="HTH-TYPE TRANSCRIPTIONAL ACTIVATOR RHAS-RELATED"/>
    <property type="match status" value="1"/>
</dbReference>
<evidence type="ECO:0000256" key="2">
    <source>
        <dbReference type="ARBA" id="ARBA00023125"/>
    </source>
</evidence>
<dbReference type="OrthoDB" id="9809338at2"/>
<dbReference type="InterPro" id="IPR003313">
    <property type="entry name" value="AraC-bd"/>
</dbReference>
<name>A0A233RE53_9GAMM</name>
<dbReference type="SUPFAM" id="SSF51215">
    <property type="entry name" value="Regulatory protein AraC"/>
    <property type="match status" value="1"/>
</dbReference>
<dbReference type="PANTHER" id="PTHR46796:SF11">
    <property type="entry name" value="TRANSCRIPTIONAL REGULATOR-RELATED"/>
    <property type="match status" value="1"/>
</dbReference>
<sequence length="262" mass="29386">MSSVRYWKTKGLNGLELCLANHAGFRYGHHIHLDYHLGLVESGAQKFIHRGSSAPLVPGQLSLINPDVAHDGDCFDETGFRVRVFSLSPELVSDLADELEQPLPFFTQPLRHQPHLYQHALALHRQLELPEPSALHAESSLLALLADCFSLQDAPPLARPLLARIRERMLAGLDQPHSLDELAAELGLSRFQFLRQFKAGLGMTPHAYLKRLRLEAAKKRLAAGHPVLDTALAVGFFDQSHFHRAFVHAYHITPARFRAQMQ</sequence>
<dbReference type="Pfam" id="PF12833">
    <property type="entry name" value="HTH_18"/>
    <property type="match status" value="1"/>
</dbReference>
<comment type="caution">
    <text evidence="5">The sequence shown here is derived from an EMBL/GenBank/DDBJ whole genome shotgun (WGS) entry which is preliminary data.</text>
</comment>
<dbReference type="GO" id="GO:0003700">
    <property type="term" value="F:DNA-binding transcription factor activity"/>
    <property type="evidence" value="ECO:0007669"/>
    <property type="project" value="InterPro"/>
</dbReference>
<evidence type="ECO:0000313" key="6">
    <source>
        <dbReference type="Proteomes" id="UP000242757"/>
    </source>
</evidence>
<protein>
    <recommendedName>
        <fullName evidence="4">HTH araC/xylS-type domain-containing protein</fullName>
    </recommendedName>
</protein>
<dbReference type="Proteomes" id="UP000242757">
    <property type="component" value="Unassembled WGS sequence"/>
</dbReference>
<evidence type="ECO:0000256" key="3">
    <source>
        <dbReference type="ARBA" id="ARBA00023163"/>
    </source>
</evidence>
<keyword evidence="3" id="KW-0804">Transcription</keyword>
<gene>
    <name evidence="5" type="ORF">B6S08_11930</name>
</gene>